<sequence length="124" mass="14485">MSVKSRLYDAFGEMLYVVAMADGIIQPEEIEVLHNALQKHPAGKDIEWSFDYERLHQSNVEDLYQKVLNICQDNGPDPEYQMMVDVMEEVAHSSNGINEDEQKVIDRFIHELTDRFKKDIKQIE</sequence>
<keyword evidence="2" id="KW-1185">Reference proteome</keyword>
<dbReference type="SUPFAM" id="SSF158682">
    <property type="entry name" value="TerB-like"/>
    <property type="match status" value="1"/>
</dbReference>
<accession>A0ABS5JR96</accession>
<dbReference type="EMBL" id="JAGUCO010000001">
    <property type="protein sequence ID" value="MBS2096926.1"/>
    <property type="molecule type" value="Genomic_DNA"/>
</dbReference>
<protein>
    <recommendedName>
        <fullName evidence="3">Tellurite resistance protein TerB</fullName>
    </recommendedName>
</protein>
<dbReference type="InterPro" id="IPR029024">
    <property type="entry name" value="TerB-like"/>
</dbReference>
<reference evidence="1 2" key="1">
    <citation type="journal article" date="2015" name="Int. J. Syst. Evol. Microbiol.">
        <title>Carboxylicivirga linearis sp. nov., isolated from a sea cucumber culture pond.</title>
        <authorList>
            <person name="Wang F.Q."/>
            <person name="Zhou Y.X."/>
            <person name="Lin X.Z."/>
            <person name="Chen G.J."/>
            <person name="Du Z.J."/>
        </authorList>
    </citation>
    <scope>NUCLEOTIDE SEQUENCE [LARGE SCALE GENOMIC DNA]</scope>
    <source>
        <strain evidence="1 2">FB218</strain>
    </source>
</reference>
<evidence type="ECO:0008006" key="3">
    <source>
        <dbReference type="Google" id="ProtNLM"/>
    </source>
</evidence>
<comment type="caution">
    <text evidence="1">The sequence shown here is derived from an EMBL/GenBank/DDBJ whole genome shotgun (WGS) entry which is preliminary data.</text>
</comment>
<organism evidence="1 2">
    <name type="scientific">Carboxylicivirga linearis</name>
    <dbReference type="NCBI Taxonomy" id="1628157"/>
    <lineage>
        <taxon>Bacteria</taxon>
        <taxon>Pseudomonadati</taxon>
        <taxon>Bacteroidota</taxon>
        <taxon>Bacteroidia</taxon>
        <taxon>Marinilabiliales</taxon>
        <taxon>Marinilabiliaceae</taxon>
        <taxon>Carboxylicivirga</taxon>
    </lineage>
</organism>
<dbReference type="Gene3D" id="1.10.3680.10">
    <property type="entry name" value="TerB-like"/>
    <property type="match status" value="1"/>
</dbReference>
<dbReference type="Proteomes" id="UP000708576">
    <property type="component" value="Unassembled WGS sequence"/>
</dbReference>
<name>A0ABS5JR96_9BACT</name>
<evidence type="ECO:0000313" key="2">
    <source>
        <dbReference type="Proteomes" id="UP000708576"/>
    </source>
</evidence>
<proteinExistence type="predicted"/>
<gene>
    <name evidence="1" type="ORF">KEM10_01470</name>
</gene>
<dbReference type="RefSeq" id="WP_212212535.1">
    <property type="nucleotide sequence ID" value="NZ_JAGUCO010000001.1"/>
</dbReference>
<evidence type="ECO:0000313" key="1">
    <source>
        <dbReference type="EMBL" id="MBS2096926.1"/>
    </source>
</evidence>